<name>A5DC64_PICGU</name>
<dbReference type="Proteomes" id="UP000001997">
    <property type="component" value="Unassembled WGS sequence"/>
</dbReference>
<dbReference type="InterPro" id="IPR018846">
    <property type="entry name" value="Beta-prop_RSE1/DDB1/CPSF1_1st"/>
</dbReference>
<dbReference type="STRING" id="294746.A5DC64"/>
<feature type="domain" description="RSE1/DDB1/CPSF1 first beta-propeller" evidence="1">
    <location>
        <begin position="68"/>
        <end position="350"/>
    </location>
</feature>
<dbReference type="EMBL" id="CH408155">
    <property type="protein sequence ID" value="EDK36771.2"/>
    <property type="molecule type" value="Genomic_DNA"/>
</dbReference>
<keyword evidence="3" id="KW-1185">Reference proteome</keyword>
<dbReference type="Gene3D" id="2.130.10.10">
    <property type="entry name" value="YVTN repeat-like/Quinoprotein amine dehydrogenase"/>
    <property type="match status" value="1"/>
</dbReference>
<sequence length="1130" mass="125459">MLCVLSEVAGPKGITCSDFISTQKLSLLVTATVESVNFYAVQKDQNFVLVDSIRTESPIWAMAHSGTLLALLTRDFRLLFLDLNDGLKCRKNIKLDQRGQQQCLDGKATIVALDGCFLFHCFQNVVSIVSIEDQPLARKRGRTTEGYTLRSFSIGSVSVRSIRALSDNSKDNIVAILYRDYNLNFSLRYYEVNHASNKFKMVKQFREFAEPIDQIMTPEVGGVVVFSTKHVFYFPSPHISYLELTNDSRDPKISVSYDNQTITSSLSTTIDNISCCTNIDFSRSLLISNKGTAYVLLLQAISQRDSVAVSSLDLVELGKTTVPTSVHHLTGSLFFASSRLSQSLFFNVRVSAPHITVQKFMPSSPPILDISLAKTKSKLQLLTCQGGTNSGELRQFSDATVSLKSKEDPINVGKNANRLLKIFDDGTKCIYGVYDVLGEMIETVQSEKGESGWSIATGTTNLSQIATSEFPVITRKQIFDESGETQVSVVKSKLLANGAYAYIAQGGQLVLKHNGKFHHSKQLGDQEISSFDVQDLGDSHYILLVCFWDGSFCFLEADSEDFETCYSSKFSSGHGIADCALVYDKYRDKRTIWAIITSAQGDLIQINIDWAKGTPRDSKTVVSNLGTFPLSIASGSNFTVLYHEDVAFYLHFDEATEFFFPCPLLKDQDICFTDVHILSSKSLAVLFGSKVFIFSAVTDKAAFPIRTLFSDHLCIKILSVTERSSIVLCREYQTNDQSFFLKLVDTVSMSELHRLPVGSDQVVDIISLPGASDIPRNSFAVLQNSRDNDIIKCYRLKKNRIIEMTSIVEGIIDSSRLTLDSVALLNADELTFVLSGNLNFAARLTPNENKFIWEIIEPSVAQSRGFTQVSAIDDVAIFGDLSRGITLSRSTYSEGDETTLNTTSFPIKLEYEPWFLSALEAYKLDGGTHFFLGDSTGNFSSNTVEENSVSTSYAFNIGQPINVLRALPSSQTVSEEGAIWPVIEPLVHQTGIVGTSDGGIYCVSHLISDETLDDLQPTLLKCQAELVANQEVLETSATKGAKFAAWTSKRDWTHLRIDDKGNNYSKPHTGLLDSIIMRRWLELDSNLRAYDQRGIASEEALRSLKEALKTCYKNKPLIQRLVYEATFRCT</sequence>
<dbReference type="PANTHER" id="PTHR10644">
    <property type="entry name" value="DNA REPAIR/RNA PROCESSING CPSF FAMILY"/>
    <property type="match status" value="1"/>
</dbReference>
<dbReference type="OMA" id="AANTRFI"/>
<evidence type="ECO:0000313" key="3">
    <source>
        <dbReference type="Proteomes" id="UP000001997"/>
    </source>
</evidence>
<organism evidence="2 3">
    <name type="scientific">Meyerozyma guilliermondii (strain ATCC 6260 / CBS 566 / DSM 6381 / JCM 1539 / NBRC 10279 / NRRL Y-324)</name>
    <name type="common">Yeast</name>
    <name type="synonym">Candida guilliermondii</name>
    <dbReference type="NCBI Taxonomy" id="294746"/>
    <lineage>
        <taxon>Eukaryota</taxon>
        <taxon>Fungi</taxon>
        <taxon>Dikarya</taxon>
        <taxon>Ascomycota</taxon>
        <taxon>Saccharomycotina</taxon>
        <taxon>Pichiomycetes</taxon>
        <taxon>Debaryomycetaceae</taxon>
        <taxon>Meyerozyma</taxon>
    </lineage>
</organism>
<reference evidence="2 3" key="1">
    <citation type="journal article" date="2009" name="Nature">
        <title>Evolution of pathogenicity and sexual reproduction in eight Candida genomes.</title>
        <authorList>
            <person name="Butler G."/>
            <person name="Rasmussen M.D."/>
            <person name="Lin M.F."/>
            <person name="Santos M.A."/>
            <person name="Sakthikumar S."/>
            <person name="Munro C.A."/>
            <person name="Rheinbay E."/>
            <person name="Grabherr M."/>
            <person name="Forche A."/>
            <person name="Reedy J.L."/>
            <person name="Agrafioti I."/>
            <person name="Arnaud M.B."/>
            <person name="Bates S."/>
            <person name="Brown A.J."/>
            <person name="Brunke S."/>
            <person name="Costanzo M.C."/>
            <person name="Fitzpatrick D.A."/>
            <person name="de Groot P.W."/>
            <person name="Harris D."/>
            <person name="Hoyer L.L."/>
            <person name="Hube B."/>
            <person name="Klis F.M."/>
            <person name="Kodira C."/>
            <person name="Lennard N."/>
            <person name="Logue M.E."/>
            <person name="Martin R."/>
            <person name="Neiman A.M."/>
            <person name="Nikolaou E."/>
            <person name="Quail M.A."/>
            <person name="Quinn J."/>
            <person name="Santos M.C."/>
            <person name="Schmitzberger F.F."/>
            <person name="Sherlock G."/>
            <person name="Shah P."/>
            <person name="Silverstein K.A."/>
            <person name="Skrzypek M.S."/>
            <person name="Soll D."/>
            <person name="Staggs R."/>
            <person name="Stansfield I."/>
            <person name="Stumpf M.P."/>
            <person name="Sudbery P.E."/>
            <person name="Srikantha T."/>
            <person name="Zeng Q."/>
            <person name="Berman J."/>
            <person name="Berriman M."/>
            <person name="Heitman J."/>
            <person name="Gow N.A."/>
            <person name="Lorenz M.C."/>
            <person name="Birren B.W."/>
            <person name="Kellis M."/>
            <person name="Cuomo C.A."/>
        </authorList>
    </citation>
    <scope>NUCLEOTIDE SEQUENCE [LARGE SCALE GENOMIC DNA]</scope>
    <source>
        <strain evidence="3">ATCC 6260 / CBS 566 / DSM 6381 / JCM 1539 / NBRC 10279 / NRRL Y-324</strain>
    </source>
</reference>
<dbReference type="VEuPathDB" id="FungiDB:PGUG_00869"/>
<dbReference type="KEGG" id="pgu:PGUG_00869"/>
<dbReference type="OrthoDB" id="433457at2759"/>
<dbReference type="InterPro" id="IPR050358">
    <property type="entry name" value="RSE1/DDB1/CFT1"/>
</dbReference>
<dbReference type="Pfam" id="PF10433">
    <property type="entry name" value="Beta-prop_RSE1_1st"/>
    <property type="match status" value="1"/>
</dbReference>
<proteinExistence type="predicted"/>
<gene>
    <name evidence="2" type="ORF">PGUG_00869</name>
</gene>
<accession>A5DC64</accession>
<dbReference type="InParanoid" id="A5DC64"/>
<dbReference type="RefSeq" id="XP_001487492.2">
    <property type="nucleotide sequence ID" value="XM_001487442.1"/>
</dbReference>
<dbReference type="InterPro" id="IPR015943">
    <property type="entry name" value="WD40/YVTN_repeat-like_dom_sf"/>
</dbReference>
<evidence type="ECO:0000313" key="2">
    <source>
        <dbReference type="EMBL" id="EDK36771.2"/>
    </source>
</evidence>
<protein>
    <recommendedName>
        <fullName evidence="1">RSE1/DDB1/CPSF1 first beta-propeller domain-containing protein</fullName>
    </recommendedName>
</protein>
<dbReference type="GeneID" id="5128637"/>
<evidence type="ECO:0000259" key="1">
    <source>
        <dbReference type="Pfam" id="PF10433"/>
    </source>
</evidence>
<dbReference type="AlphaFoldDB" id="A5DC64"/>
<dbReference type="eggNOG" id="ENOG502SFW4">
    <property type="taxonomic scope" value="Eukaryota"/>
</dbReference>
<dbReference type="HOGENOM" id="CLU_281596_0_0_1"/>